<evidence type="ECO:0000313" key="5">
    <source>
        <dbReference type="EMBL" id="MCO4292743.1"/>
    </source>
</evidence>
<dbReference type="RefSeq" id="WP_252587236.1">
    <property type="nucleotide sequence ID" value="NZ_JAMWYS010000028.1"/>
</dbReference>
<evidence type="ECO:0000256" key="2">
    <source>
        <dbReference type="ARBA" id="ARBA00023274"/>
    </source>
</evidence>
<comment type="similarity">
    <text evidence="3">Belongs to the bacterial ribosomal protein bS16 family.</text>
</comment>
<feature type="region of interest" description="Disordered" evidence="4">
    <location>
        <begin position="149"/>
        <end position="181"/>
    </location>
</feature>
<dbReference type="InterPro" id="IPR000307">
    <property type="entry name" value="Ribosomal_bS16"/>
</dbReference>
<dbReference type="AlphaFoldDB" id="A0A9X2F6E9"/>
<dbReference type="SUPFAM" id="SSF54565">
    <property type="entry name" value="Ribosomal protein S16"/>
    <property type="match status" value="1"/>
</dbReference>
<dbReference type="GO" id="GO:0003735">
    <property type="term" value="F:structural constituent of ribosome"/>
    <property type="evidence" value="ECO:0007669"/>
    <property type="project" value="InterPro"/>
</dbReference>
<dbReference type="GO" id="GO:0005737">
    <property type="term" value="C:cytoplasm"/>
    <property type="evidence" value="ECO:0007669"/>
    <property type="project" value="UniProtKB-ARBA"/>
</dbReference>
<keyword evidence="2 3" id="KW-0687">Ribonucleoprotein</keyword>
<organism evidence="5 6">
    <name type="scientific">Solitalea agri</name>
    <dbReference type="NCBI Taxonomy" id="2953739"/>
    <lineage>
        <taxon>Bacteria</taxon>
        <taxon>Pseudomonadati</taxon>
        <taxon>Bacteroidota</taxon>
        <taxon>Sphingobacteriia</taxon>
        <taxon>Sphingobacteriales</taxon>
        <taxon>Sphingobacteriaceae</taxon>
        <taxon>Solitalea</taxon>
    </lineage>
</organism>
<evidence type="ECO:0000256" key="4">
    <source>
        <dbReference type="SAM" id="MobiDB-lite"/>
    </source>
</evidence>
<dbReference type="Gene3D" id="3.30.1320.10">
    <property type="match status" value="1"/>
</dbReference>
<keyword evidence="6" id="KW-1185">Reference proteome</keyword>
<dbReference type="GO" id="GO:0015935">
    <property type="term" value="C:small ribosomal subunit"/>
    <property type="evidence" value="ECO:0007669"/>
    <property type="project" value="TreeGrafter"/>
</dbReference>
<dbReference type="Pfam" id="PF00886">
    <property type="entry name" value="Ribosomal_S16"/>
    <property type="match status" value="1"/>
</dbReference>
<dbReference type="PANTHER" id="PTHR12919:SF20">
    <property type="entry name" value="SMALL RIBOSOMAL SUBUNIT PROTEIN BS16M"/>
    <property type="match status" value="1"/>
</dbReference>
<accession>A0A9X2F6E9</accession>
<dbReference type="NCBIfam" id="TIGR00002">
    <property type="entry name" value="S16"/>
    <property type="match status" value="1"/>
</dbReference>
<dbReference type="InterPro" id="IPR023803">
    <property type="entry name" value="Ribosomal_bS16_dom_sf"/>
</dbReference>
<evidence type="ECO:0000256" key="3">
    <source>
        <dbReference type="HAMAP-Rule" id="MF_00385"/>
    </source>
</evidence>
<evidence type="ECO:0000313" key="6">
    <source>
        <dbReference type="Proteomes" id="UP001155182"/>
    </source>
</evidence>
<keyword evidence="1 3" id="KW-0689">Ribosomal protein</keyword>
<name>A0A9X2F6E9_9SPHI</name>
<dbReference type="HAMAP" id="MF_00385">
    <property type="entry name" value="Ribosomal_bS16"/>
    <property type="match status" value="1"/>
</dbReference>
<dbReference type="Proteomes" id="UP001155182">
    <property type="component" value="Unassembled WGS sequence"/>
</dbReference>
<feature type="compositionally biased region" description="Acidic residues" evidence="4">
    <location>
        <begin position="158"/>
        <end position="168"/>
    </location>
</feature>
<dbReference type="EMBL" id="JAMWYS010000028">
    <property type="protein sequence ID" value="MCO4292743.1"/>
    <property type="molecule type" value="Genomic_DNA"/>
</dbReference>
<evidence type="ECO:0000256" key="1">
    <source>
        <dbReference type="ARBA" id="ARBA00022980"/>
    </source>
</evidence>
<reference evidence="5" key="1">
    <citation type="submission" date="2022-06" db="EMBL/GenBank/DDBJ databases">
        <title>Solitalea sp. MAHUQ-68 isolated from rhizospheric soil.</title>
        <authorList>
            <person name="Huq M.A."/>
        </authorList>
    </citation>
    <scope>NUCLEOTIDE SEQUENCE</scope>
    <source>
        <strain evidence="5">MAHUQ-68</strain>
    </source>
</reference>
<gene>
    <name evidence="3" type="primary">rpsP</name>
    <name evidence="5" type="ORF">NF867_07705</name>
</gene>
<protein>
    <recommendedName>
        <fullName evidence="3">Small ribosomal subunit protein bS16</fullName>
    </recommendedName>
</protein>
<dbReference type="NCBIfam" id="NF011094">
    <property type="entry name" value="PRK14521.1"/>
    <property type="match status" value="1"/>
</dbReference>
<proteinExistence type="inferred from homology"/>
<sequence>MPAKIRLQRHGKKGNAFYHIVVADSRAPRDGKFIERIGSYNPNTNPATIDLNVEKGVKWLQNGAQPTDTVRGILSYKGVLYKHHLLGGVAKGALTVEQAETKFAAWLEAKETKINAKKTGLANTAADKAKARLVEEVKIKEERAAAIAAKNAPVAEAPAEEAAAEEVETPATEENNEAAAE</sequence>
<dbReference type="GO" id="GO:0006412">
    <property type="term" value="P:translation"/>
    <property type="evidence" value="ECO:0007669"/>
    <property type="project" value="UniProtKB-UniRule"/>
</dbReference>
<dbReference type="PANTHER" id="PTHR12919">
    <property type="entry name" value="30S RIBOSOMAL PROTEIN S16"/>
    <property type="match status" value="1"/>
</dbReference>
<comment type="caution">
    <text evidence="5">The sequence shown here is derived from an EMBL/GenBank/DDBJ whole genome shotgun (WGS) entry which is preliminary data.</text>
</comment>